<keyword evidence="3" id="KW-1185">Reference proteome</keyword>
<dbReference type="RefSeq" id="WP_132320350.1">
    <property type="nucleotide sequence ID" value="NZ_FWZT01000012.1"/>
</dbReference>
<evidence type="ECO:0000313" key="2">
    <source>
        <dbReference type="EMBL" id="SMF39791.1"/>
    </source>
</evidence>
<feature type="signal peptide" evidence="1">
    <location>
        <begin position="1"/>
        <end position="18"/>
    </location>
</feature>
<organism evidence="2 3">
    <name type="scientific">Pseudobacteriovorax antillogorgiicola</name>
    <dbReference type="NCBI Taxonomy" id="1513793"/>
    <lineage>
        <taxon>Bacteria</taxon>
        <taxon>Pseudomonadati</taxon>
        <taxon>Bdellovibrionota</taxon>
        <taxon>Oligoflexia</taxon>
        <taxon>Oligoflexales</taxon>
        <taxon>Pseudobacteriovoracaceae</taxon>
        <taxon>Pseudobacteriovorax</taxon>
    </lineage>
</organism>
<dbReference type="AlphaFoldDB" id="A0A1Y6C6U4"/>
<evidence type="ECO:0000313" key="3">
    <source>
        <dbReference type="Proteomes" id="UP000192907"/>
    </source>
</evidence>
<feature type="chain" id="PRO_5013119741" description="Lipoprotein" evidence="1">
    <location>
        <begin position="19"/>
        <end position="162"/>
    </location>
</feature>
<dbReference type="Proteomes" id="UP000192907">
    <property type="component" value="Unassembled WGS sequence"/>
</dbReference>
<protein>
    <recommendedName>
        <fullName evidence="4">Lipoprotein</fullName>
    </recommendedName>
</protein>
<proteinExistence type="predicted"/>
<sequence>MKSIKLFTYFLASSVLFGCGSTAFQNAPQIKRRSVTAGAEGAQVSFDGVVAKADAFSGPDAGDKFAALLVETQFRLMTINNTGASIAGSEETGHCMALSAETAFDEESLSSSLVLSKKGKVVYSKSDTMKASECQAFFQEEIAGKIRKEFFDIHISFFSLTF</sequence>
<keyword evidence="1" id="KW-0732">Signal</keyword>
<evidence type="ECO:0000256" key="1">
    <source>
        <dbReference type="SAM" id="SignalP"/>
    </source>
</evidence>
<evidence type="ECO:0008006" key="4">
    <source>
        <dbReference type="Google" id="ProtNLM"/>
    </source>
</evidence>
<dbReference type="STRING" id="1513793.SAMN06296036_11236"/>
<dbReference type="PROSITE" id="PS51257">
    <property type="entry name" value="PROKAR_LIPOPROTEIN"/>
    <property type="match status" value="1"/>
</dbReference>
<name>A0A1Y6C6U4_9BACT</name>
<gene>
    <name evidence="2" type="ORF">SAMN06296036_11236</name>
</gene>
<dbReference type="EMBL" id="FWZT01000012">
    <property type="protein sequence ID" value="SMF39791.1"/>
    <property type="molecule type" value="Genomic_DNA"/>
</dbReference>
<reference evidence="3" key="1">
    <citation type="submission" date="2017-04" db="EMBL/GenBank/DDBJ databases">
        <authorList>
            <person name="Varghese N."/>
            <person name="Submissions S."/>
        </authorList>
    </citation>
    <scope>NUCLEOTIDE SEQUENCE [LARGE SCALE GENOMIC DNA]</scope>
    <source>
        <strain evidence="3">RKEM611</strain>
    </source>
</reference>
<accession>A0A1Y6C6U4</accession>